<organism evidence="1 2">
    <name type="scientific">Dolosicoccus paucivorans</name>
    <dbReference type="NCBI Taxonomy" id="84521"/>
    <lineage>
        <taxon>Bacteria</taxon>
        <taxon>Bacillati</taxon>
        <taxon>Bacillota</taxon>
        <taxon>Bacilli</taxon>
        <taxon>Lactobacillales</taxon>
        <taxon>Aerococcaceae</taxon>
        <taxon>Dolosicoccus</taxon>
    </lineage>
</organism>
<evidence type="ECO:0000313" key="2">
    <source>
        <dbReference type="Proteomes" id="UP000235682"/>
    </source>
</evidence>
<proteinExistence type="predicted"/>
<keyword evidence="2" id="KW-1185">Reference proteome</keyword>
<dbReference type="Proteomes" id="UP000235682">
    <property type="component" value="Unassembled WGS sequence"/>
</dbReference>
<reference evidence="1 2" key="1">
    <citation type="submission" date="2017-09" db="EMBL/GenBank/DDBJ databases">
        <title>Bacterial strain isolated from the female urinary microbiota.</title>
        <authorList>
            <person name="Thomas-White K."/>
            <person name="Kumar N."/>
            <person name="Forster S."/>
            <person name="Putonti C."/>
            <person name="Lawley T."/>
            <person name="Wolfe A.J."/>
        </authorList>
    </citation>
    <scope>NUCLEOTIDE SEQUENCE [LARGE SCALE GENOMIC DNA]</scope>
    <source>
        <strain evidence="1 2">UMB0852</strain>
    </source>
</reference>
<accession>A0A2N6SKY1</accession>
<protein>
    <submittedName>
        <fullName evidence="1">Uncharacterized protein</fullName>
    </submittedName>
</protein>
<comment type="caution">
    <text evidence="1">The sequence shown here is derived from an EMBL/GenBank/DDBJ whole genome shotgun (WGS) entry which is preliminary data.</text>
</comment>
<dbReference type="AlphaFoldDB" id="A0A2N6SKY1"/>
<gene>
    <name evidence="1" type="ORF">CJ205_08060</name>
</gene>
<dbReference type="OrthoDB" id="2334846at2"/>
<dbReference type="RefSeq" id="WP_102227910.1">
    <property type="nucleotide sequence ID" value="NZ_PNFY01000025.1"/>
</dbReference>
<sequence>MTKRVIGVYYTVPEALEVIDELRKEGYTNKEIFVVANEEITGQIPYIHEVERPARGKVEEIHPSLWKQIKDAFTLEEPIYNDADILEDDLMYQYRAI</sequence>
<name>A0A2N6SKY1_9LACT</name>
<dbReference type="EMBL" id="PNHE01000053">
    <property type="protein sequence ID" value="PMC57748.1"/>
    <property type="molecule type" value="Genomic_DNA"/>
</dbReference>
<evidence type="ECO:0000313" key="1">
    <source>
        <dbReference type="EMBL" id="PMC57748.1"/>
    </source>
</evidence>
<dbReference type="STRING" id="84521.SAMN04487994_101329"/>